<keyword evidence="3" id="KW-1185">Reference proteome</keyword>
<dbReference type="InterPro" id="IPR055357">
    <property type="entry name" value="LRR_At1g61320_AtMIF1"/>
</dbReference>
<dbReference type="Gene3D" id="3.80.10.10">
    <property type="entry name" value="Ribonuclease Inhibitor"/>
    <property type="match status" value="1"/>
</dbReference>
<dbReference type="InterPro" id="IPR053772">
    <property type="entry name" value="At1g61320/At1g61330-like"/>
</dbReference>
<dbReference type="AlphaFoldDB" id="A0A5N6RTY9"/>
<accession>A0A5N6RTY9</accession>
<dbReference type="EMBL" id="CM017328">
    <property type="protein sequence ID" value="KAE8125926.1"/>
    <property type="molecule type" value="Genomic_DNA"/>
</dbReference>
<dbReference type="InterPro" id="IPR032675">
    <property type="entry name" value="LRR_dom_sf"/>
</dbReference>
<proteinExistence type="predicted"/>
<gene>
    <name evidence="2" type="ORF">FH972_020687</name>
</gene>
<feature type="domain" description="At1g61320/AtMIF1 LRR" evidence="1">
    <location>
        <begin position="4"/>
        <end position="152"/>
    </location>
</feature>
<dbReference type="Pfam" id="PF23622">
    <property type="entry name" value="LRR_At1g61320_AtMIF1"/>
    <property type="match status" value="1"/>
</dbReference>
<dbReference type="PANTHER" id="PTHR34145:SF28">
    <property type="entry name" value="F-BOX DOMAIN-CONTAINING PROTEIN"/>
    <property type="match status" value="1"/>
</dbReference>
<sequence length="244" mass="27882">MTIDESYCALVNCWIGYAIESNVKELYLDVYYPRGYYHVPDSVMAAKSITKLTILRCTFESFHSDINLSSLKKLLLDEVYLDDQIFQTLIAGCPVVEDIKFERCFGLKNIHLSGLPKLVAFEVSLNPVLKSMEIEASNLESLLIYLWTPCQINLHPCENLKKLALHSVTVTDKWLHDFLSKHPLIESLNLHNCNMLKTINISSDRMKNLIFSHCKELVEANIIAPNLCRLTQFGNNKLPYVARA</sequence>
<dbReference type="Proteomes" id="UP000327013">
    <property type="component" value="Chromosome 8"/>
</dbReference>
<dbReference type="PANTHER" id="PTHR34145">
    <property type="entry name" value="OS02G0105600 PROTEIN"/>
    <property type="match status" value="1"/>
</dbReference>
<protein>
    <recommendedName>
        <fullName evidence="1">At1g61320/AtMIF1 LRR domain-containing protein</fullName>
    </recommendedName>
</protein>
<dbReference type="SUPFAM" id="SSF52047">
    <property type="entry name" value="RNI-like"/>
    <property type="match status" value="1"/>
</dbReference>
<evidence type="ECO:0000313" key="3">
    <source>
        <dbReference type="Proteomes" id="UP000327013"/>
    </source>
</evidence>
<evidence type="ECO:0000313" key="2">
    <source>
        <dbReference type="EMBL" id="KAE8125926.1"/>
    </source>
</evidence>
<evidence type="ECO:0000259" key="1">
    <source>
        <dbReference type="Pfam" id="PF23622"/>
    </source>
</evidence>
<organism evidence="2 3">
    <name type="scientific">Carpinus fangiana</name>
    <dbReference type="NCBI Taxonomy" id="176857"/>
    <lineage>
        <taxon>Eukaryota</taxon>
        <taxon>Viridiplantae</taxon>
        <taxon>Streptophyta</taxon>
        <taxon>Embryophyta</taxon>
        <taxon>Tracheophyta</taxon>
        <taxon>Spermatophyta</taxon>
        <taxon>Magnoliopsida</taxon>
        <taxon>eudicotyledons</taxon>
        <taxon>Gunneridae</taxon>
        <taxon>Pentapetalae</taxon>
        <taxon>rosids</taxon>
        <taxon>fabids</taxon>
        <taxon>Fagales</taxon>
        <taxon>Betulaceae</taxon>
        <taxon>Carpinus</taxon>
    </lineage>
</organism>
<name>A0A5N6RTY9_9ROSI</name>
<reference evidence="2 3" key="1">
    <citation type="submission" date="2019-06" db="EMBL/GenBank/DDBJ databases">
        <title>A chromosomal-level reference genome of Carpinus fangiana (Coryloideae, Betulaceae).</title>
        <authorList>
            <person name="Yang X."/>
            <person name="Wang Z."/>
            <person name="Zhang L."/>
            <person name="Hao G."/>
            <person name="Liu J."/>
            <person name="Yang Y."/>
        </authorList>
    </citation>
    <scope>NUCLEOTIDE SEQUENCE [LARGE SCALE GENOMIC DNA]</scope>
    <source>
        <strain evidence="2">Cfa_2016G</strain>
        <tissue evidence="2">Leaf</tissue>
    </source>
</reference>
<dbReference type="OrthoDB" id="612216at2759"/>